<evidence type="ECO:0008006" key="3">
    <source>
        <dbReference type="Google" id="ProtNLM"/>
    </source>
</evidence>
<accession>A0A8H4NCN4</accession>
<dbReference type="EMBL" id="WWBZ02000016">
    <property type="protein sequence ID" value="KAF4310437.1"/>
    <property type="molecule type" value="Genomic_DNA"/>
</dbReference>
<organism evidence="1 2">
    <name type="scientific">Botryosphaeria dothidea</name>
    <dbReference type="NCBI Taxonomy" id="55169"/>
    <lineage>
        <taxon>Eukaryota</taxon>
        <taxon>Fungi</taxon>
        <taxon>Dikarya</taxon>
        <taxon>Ascomycota</taxon>
        <taxon>Pezizomycotina</taxon>
        <taxon>Dothideomycetes</taxon>
        <taxon>Dothideomycetes incertae sedis</taxon>
        <taxon>Botryosphaeriales</taxon>
        <taxon>Botryosphaeriaceae</taxon>
        <taxon>Botryosphaeria</taxon>
    </lineage>
</organism>
<dbReference type="Gene3D" id="3.40.50.300">
    <property type="entry name" value="P-loop containing nucleotide triphosphate hydrolases"/>
    <property type="match status" value="1"/>
</dbReference>
<evidence type="ECO:0000313" key="2">
    <source>
        <dbReference type="Proteomes" id="UP000572817"/>
    </source>
</evidence>
<reference evidence="1" key="1">
    <citation type="submission" date="2020-04" db="EMBL/GenBank/DDBJ databases">
        <title>Genome Assembly and Annotation of Botryosphaeria dothidea sdau 11-99, a Latent Pathogen of Apple Fruit Ring Rot in China.</title>
        <authorList>
            <person name="Yu C."/>
            <person name="Diao Y."/>
            <person name="Lu Q."/>
            <person name="Zhao J."/>
            <person name="Cui S."/>
            <person name="Peng C."/>
            <person name="He B."/>
            <person name="Liu H."/>
        </authorList>
    </citation>
    <scope>NUCLEOTIDE SEQUENCE [LARGE SCALE GENOMIC DNA]</scope>
    <source>
        <strain evidence="1">Sdau11-99</strain>
    </source>
</reference>
<gene>
    <name evidence="1" type="ORF">GTA08_BOTSDO02565</name>
</gene>
<dbReference type="AlphaFoldDB" id="A0A8H4NCN4"/>
<comment type="caution">
    <text evidence="1">The sequence shown here is derived from an EMBL/GenBank/DDBJ whole genome shotgun (WGS) entry which is preliminary data.</text>
</comment>
<dbReference type="OrthoDB" id="4362643at2759"/>
<dbReference type="InterPro" id="IPR027417">
    <property type="entry name" value="P-loop_NTPase"/>
</dbReference>
<evidence type="ECO:0000313" key="1">
    <source>
        <dbReference type="EMBL" id="KAF4310437.1"/>
    </source>
</evidence>
<keyword evidence="2" id="KW-1185">Reference proteome</keyword>
<protein>
    <recommendedName>
        <fullName evidence="3">Helicase C-terminal domain-containing protein</fullName>
    </recommendedName>
</protein>
<name>A0A8H4NCN4_9PEZI</name>
<dbReference type="SUPFAM" id="SSF52540">
    <property type="entry name" value="P-loop containing nucleoside triphosphate hydrolases"/>
    <property type="match status" value="1"/>
</dbReference>
<dbReference type="Proteomes" id="UP000572817">
    <property type="component" value="Unassembled WGS sequence"/>
</dbReference>
<proteinExistence type="predicted"/>
<sequence length="403" mass="45130">MSPIPALPLMPLDTFIYFIQLSHSSSSFKQIFASDTRNYIGGDKTTGALTDLREISFSKLQQIVSGAFSLGPTQRVRFTCNDPETGAEEPIESSYELQMRKLHKATDDTSLQARRHLQDASVKYTNAISPYMIRRLKASSWGTGRVSPLQKPKFQIIPIRLSSEGATKAKQREVQLLDQLEKRPENASGAIMTPEARKQLASAIHSSTRRAIQDNMWPSLPDLESKGLVPDIASDYTPTRIWSKITELDLLEPSSGNRFFNNVASIAHASPKCQYILNKIESLETLPNGAHEKILIGSFDAFNAWRLYLVLNKEYGPKGVFWIHSKQPSSECAQITDRSQEPYSRSNPARVLVAPIDLIKSGLDIHLQCRKILVMEPDTQVQDLEQFTGRISREGGDDMPRGI</sequence>